<dbReference type="Pfam" id="PF01522">
    <property type="entry name" value="Polysacc_deac_1"/>
    <property type="match status" value="1"/>
</dbReference>
<feature type="transmembrane region" description="Helical" evidence="2">
    <location>
        <begin position="25"/>
        <end position="46"/>
    </location>
</feature>
<keyword evidence="1" id="KW-0175">Coiled coil</keyword>
<dbReference type="InterPro" id="IPR002509">
    <property type="entry name" value="NODB_dom"/>
</dbReference>
<dbReference type="PANTHER" id="PTHR10587">
    <property type="entry name" value="GLYCOSYL TRANSFERASE-RELATED"/>
    <property type="match status" value="1"/>
</dbReference>
<dbReference type="PANTHER" id="PTHR10587:SF125">
    <property type="entry name" value="POLYSACCHARIDE DEACETYLASE YHEN-RELATED"/>
    <property type="match status" value="1"/>
</dbReference>
<dbReference type="Gene3D" id="3.20.20.370">
    <property type="entry name" value="Glycoside hydrolase/deacetylase"/>
    <property type="match status" value="1"/>
</dbReference>
<dbReference type="AlphaFoldDB" id="A0A2K2FFQ1"/>
<proteinExistence type="predicted"/>
<evidence type="ECO:0000256" key="2">
    <source>
        <dbReference type="SAM" id="Phobius"/>
    </source>
</evidence>
<dbReference type="SUPFAM" id="SSF88713">
    <property type="entry name" value="Glycoside hydrolase/deacetylase"/>
    <property type="match status" value="1"/>
</dbReference>
<dbReference type="KEGG" id="cthd:CDO33_00125"/>
<comment type="caution">
    <text evidence="4">The sequence shown here is derived from an EMBL/GenBank/DDBJ whole genome shotgun (WGS) entry which is preliminary data.</text>
</comment>
<dbReference type="Gene3D" id="1.20.5.340">
    <property type="match status" value="1"/>
</dbReference>
<evidence type="ECO:0000313" key="4">
    <source>
        <dbReference type="EMBL" id="PNT97615.1"/>
    </source>
</evidence>
<protein>
    <recommendedName>
        <fullName evidence="3">NodB homology domain-containing protein</fullName>
    </recommendedName>
</protein>
<reference evidence="4 5" key="1">
    <citation type="submission" date="2017-06" db="EMBL/GenBank/DDBJ databases">
        <title>Investigating the central metabolism of Clostridium thermosuccinogenes.</title>
        <authorList>
            <person name="Koendjbiharie J.G."/>
            <person name="van Kranenburg R."/>
        </authorList>
    </citation>
    <scope>NUCLEOTIDE SEQUENCE [LARGE SCALE GENOMIC DNA]</scope>
    <source>
        <strain evidence="4 5">DSM 5806</strain>
    </source>
</reference>
<sequence length="346" mass="38974">MFYYSVFGGIALFQEHPGVKPSMSFFLIIIPVLLAIIPVLAAFSLLQENRTSNEQRVSALEEEIQRLEEERDSLKEKISALEKEASALKEENTGFRQDIEEKDSKIEHLQEEKKEYEDRLKDMEEKLKLYGAAGITENKNQKVAYLTFDDGPSENTEKVLDILSKYKIKATFFVVGRQNMPERYKRILKEGHAIGNHTYSHDYSKIYSSVDAFFEDFDKLNSLLEAFTGQTTDIFRFPGGSHNTVSKSAGGSEIIKEIIEEASKRGYKYFDWNVTASDATLAGGMVPKETIVNNVLSGTKGRKNIIVLMHDAGSKDTTVEALPEIIEGLSAQGYKFGVLSKYVQGM</sequence>
<dbReference type="PROSITE" id="PS51677">
    <property type="entry name" value="NODB"/>
    <property type="match status" value="1"/>
</dbReference>
<feature type="domain" description="NodB homology" evidence="3">
    <location>
        <begin position="142"/>
        <end position="337"/>
    </location>
</feature>
<keyword evidence="2" id="KW-0812">Transmembrane</keyword>
<accession>A0A2K2FFQ1</accession>
<evidence type="ECO:0000313" key="5">
    <source>
        <dbReference type="Proteomes" id="UP000236151"/>
    </source>
</evidence>
<dbReference type="EMBL" id="NIOJ01000035">
    <property type="protein sequence ID" value="PNT97615.1"/>
    <property type="molecule type" value="Genomic_DNA"/>
</dbReference>
<dbReference type="Proteomes" id="UP000236151">
    <property type="component" value="Unassembled WGS sequence"/>
</dbReference>
<keyword evidence="2" id="KW-0472">Membrane</keyword>
<gene>
    <name evidence="4" type="ORF">CDQ84_12980</name>
</gene>
<dbReference type="InterPro" id="IPR050248">
    <property type="entry name" value="Polysacc_deacetylase_ArnD"/>
</dbReference>
<dbReference type="CDD" id="cd10944">
    <property type="entry name" value="CE4_SmPgdA_like"/>
    <property type="match status" value="1"/>
</dbReference>
<evidence type="ECO:0000256" key="1">
    <source>
        <dbReference type="SAM" id="Coils"/>
    </source>
</evidence>
<evidence type="ECO:0000259" key="3">
    <source>
        <dbReference type="PROSITE" id="PS51677"/>
    </source>
</evidence>
<keyword evidence="5" id="KW-1185">Reference proteome</keyword>
<dbReference type="SUPFAM" id="SSF90257">
    <property type="entry name" value="Myosin rod fragments"/>
    <property type="match status" value="1"/>
</dbReference>
<keyword evidence="2" id="KW-1133">Transmembrane helix</keyword>
<dbReference type="GO" id="GO:0005975">
    <property type="term" value="P:carbohydrate metabolic process"/>
    <property type="evidence" value="ECO:0007669"/>
    <property type="project" value="InterPro"/>
</dbReference>
<feature type="coiled-coil region" evidence="1">
    <location>
        <begin position="43"/>
        <end position="133"/>
    </location>
</feature>
<dbReference type="InterPro" id="IPR011330">
    <property type="entry name" value="Glyco_hydro/deAcase_b/a-brl"/>
</dbReference>
<name>A0A2K2FFQ1_9CLOT</name>
<organism evidence="4 5">
    <name type="scientific">Clostridium thermosuccinogenes</name>
    <dbReference type="NCBI Taxonomy" id="84032"/>
    <lineage>
        <taxon>Bacteria</taxon>
        <taxon>Bacillati</taxon>
        <taxon>Bacillota</taxon>
        <taxon>Clostridia</taxon>
        <taxon>Eubacteriales</taxon>
        <taxon>Clostridiaceae</taxon>
        <taxon>Clostridium</taxon>
    </lineage>
</organism>
<dbReference type="GO" id="GO:0016810">
    <property type="term" value="F:hydrolase activity, acting on carbon-nitrogen (but not peptide) bonds"/>
    <property type="evidence" value="ECO:0007669"/>
    <property type="project" value="InterPro"/>
</dbReference>